<dbReference type="Gene3D" id="2.160.20.10">
    <property type="entry name" value="Single-stranded right-handed beta-helix, Pectin lyase-like"/>
    <property type="match status" value="1"/>
</dbReference>
<dbReference type="PANTHER" id="PTHR31339">
    <property type="entry name" value="PECTIN LYASE-RELATED"/>
    <property type="match status" value="1"/>
</dbReference>
<dbReference type="InterPro" id="IPR011050">
    <property type="entry name" value="Pectin_lyase_fold/virulence"/>
</dbReference>
<feature type="domain" description="Rhamnogalacturonase A/B/Epimerase-like pectate lyase" evidence="2">
    <location>
        <begin position="35"/>
        <end position="151"/>
    </location>
</feature>
<evidence type="ECO:0000313" key="3">
    <source>
        <dbReference type="EMBL" id="QES88405.1"/>
    </source>
</evidence>
<proteinExistence type="predicted"/>
<feature type="transmembrane region" description="Helical" evidence="1">
    <location>
        <begin position="12"/>
        <end position="28"/>
    </location>
</feature>
<organism evidence="3 4">
    <name type="scientific">Rhizosphaericola mali</name>
    <dbReference type="NCBI Taxonomy" id="2545455"/>
    <lineage>
        <taxon>Bacteria</taxon>
        <taxon>Pseudomonadati</taxon>
        <taxon>Bacteroidota</taxon>
        <taxon>Chitinophagia</taxon>
        <taxon>Chitinophagales</taxon>
        <taxon>Chitinophagaceae</taxon>
        <taxon>Rhizosphaericola</taxon>
    </lineage>
</organism>
<dbReference type="OrthoDB" id="9795222at2"/>
<dbReference type="AlphaFoldDB" id="A0A5P2FYX4"/>
<evidence type="ECO:0000256" key="1">
    <source>
        <dbReference type="SAM" id="Phobius"/>
    </source>
</evidence>
<dbReference type="Proteomes" id="UP000292424">
    <property type="component" value="Chromosome"/>
</dbReference>
<name>A0A5P2FYX4_9BACT</name>
<dbReference type="InterPro" id="IPR024535">
    <property type="entry name" value="RHGA/B-epi-like_pectate_lyase"/>
</dbReference>
<gene>
    <name evidence="3" type="ORF">E0W69_006945</name>
</gene>
<reference evidence="3 4" key="1">
    <citation type="submission" date="2019-09" db="EMBL/GenBank/DDBJ databases">
        <title>Complete genome sequence of Arachidicoccus sp. B3-10 isolated from apple orchard soil.</title>
        <authorList>
            <person name="Kim H.S."/>
            <person name="Han K.-I."/>
            <person name="Suh M.K."/>
            <person name="Lee K.C."/>
            <person name="Eom M.K."/>
            <person name="Kim J.-S."/>
            <person name="Kang S.W."/>
            <person name="Sin Y."/>
            <person name="Lee J.-S."/>
        </authorList>
    </citation>
    <scope>NUCLEOTIDE SEQUENCE [LARGE SCALE GENOMIC DNA]</scope>
    <source>
        <strain evidence="3 4">B3-10</strain>
    </source>
</reference>
<dbReference type="SUPFAM" id="SSF51126">
    <property type="entry name" value="Pectin lyase-like"/>
    <property type="match status" value="1"/>
</dbReference>
<dbReference type="KEGG" id="arac:E0W69_006945"/>
<keyword evidence="1" id="KW-0472">Membrane</keyword>
<sequence>MEGYYLRKKIRLVVKYVLISILCVPIIGNSQSNYNILNFGAKADGRTINTQAINRTIQEAYLKGGGTVIIPRGKFITGTIFLASNVNILLEKDAYLMGSSNINDYRSFIPSKDLTKYSTISDQGNNSNSAYDSIWTKALIIGNEVQNITLLGEGVIDGQHVFNGRGEEGMRGAHTILLSNSRRQMCTQNTNIVFIDYICLCQSILYPIL</sequence>
<dbReference type="InterPro" id="IPR012334">
    <property type="entry name" value="Pectin_lyas_fold"/>
</dbReference>
<accession>A0A5P2FYX4</accession>
<dbReference type="EMBL" id="CP044016">
    <property type="protein sequence ID" value="QES88405.1"/>
    <property type="molecule type" value="Genomic_DNA"/>
</dbReference>
<keyword evidence="1" id="KW-1133">Transmembrane helix</keyword>
<keyword evidence="4" id="KW-1185">Reference proteome</keyword>
<dbReference type="RefSeq" id="WP_131329293.1">
    <property type="nucleotide sequence ID" value="NZ_CP044016.1"/>
</dbReference>
<dbReference type="InterPro" id="IPR051801">
    <property type="entry name" value="GH28_Enzymes"/>
</dbReference>
<evidence type="ECO:0000259" key="2">
    <source>
        <dbReference type="Pfam" id="PF12708"/>
    </source>
</evidence>
<dbReference type="PANTHER" id="PTHR31339:SF9">
    <property type="entry name" value="PLASMIN AND FIBRONECTIN-BINDING PROTEIN A"/>
    <property type="match status" value="1"/>
</dbReference>
<evidence type="ECO:0000313" key="4">
    <source>
        <dbReference type="Proteomes" id="UP000292424"/>
    </source>
</evidence>
<dbReference type="Pfam" id="PF12708">
    <property type="entry name" value="Pect-lyase_RHGA_epim"/>
    <property type="match status" value="1"/>
</dbReference>
<protein>
    <recommendedName>
        <fullName evidence="2">Rhamnogalacturonase A/B/Epimerase-like pectate lyase domain-containing protein</fullName>
    </recommendedName>
</protein>
<keyword evidence="1" id="KW-0812">Transmembrane</keyword>